<dbReference type="Gene3D" id="3.10.110.10">
    <property type="entry name" value="Ubiquitin Conjugating Enzyme"/>
    <property type="match status" value="1"/>
</dbReference>
<proteinExistence type="predicted"/>
<dbReference type="VEuPathDB" id="FungiDB:C8Q69DRAFT_401156"/>
<organism evidence="2 3">
    <name type="scientific">Byssochlamys spectabilis</name>
    <name type="common">Paecilomyces variotii</name>
    <dbReference type="NCBI Taxonomy" id="264951"/>
    <lineage>
        <taxon>Eukaryota</taxon>
        <taxon>Fungi</taxon>
        <taxon>Dikarya</taxon>
        <taxon>Ascomycota</taxon>
        <taxon>Pezizomycotina</taxon>
        <taxon>Eurotiomycetes</taxon>
        <taxon>Eurotiomycetidae</taxon>
        <taxon>Eurotiales</taxon>
        <taxon>Thermoascaceae</taxon>
        <taxon>Paecilomyces</taxon>
    </lineage>
</organism>
<sequence>MRLELRFLLNFSSINPLDVNRGCTMAPIGDNIYEWRAVVEGPVNSPYEGGIFYIRIKIPRTYPMEPPQWKFETAIYHPNISKTSGEAVPGLLDLITQNRPWCADQTLLLWIVSIWKLLKKPSQDPMHVVEKDILLQLKSDRISFDRTARQWTSMYA</sequence>
<dbReference type="PANTHER" id="PTHR24068">
    <property type="entry name" value="UBIQUITIN-CONJUGATING ENZYME E2"/>
    <property type="match status" value="1"/>
</dbReference>
<dbReference type="InterPro" id="IPR016135">
    <property type="entry name" value="UBQ-conjugating_enzyme/RWD"/>
</dbReference>
<dbReference type="EMBL" id="RCNU01000004">
    <property type="protein sequence ID" value="RWQ96123.1"/>
    <property type="molecule type" value="Genomic_DNA"/>
</dbReference>
<evidence type="ECO:0000259" key="1">
    <source>
        <dbReference type="PROSITE" id="PS50127"/>
    </source>
</evidence>
<dbReference type="STRING" id="264951.A0A443HWC0"/>
<gene>
    <name evidence="2" type="ORF">C8Q69DRAFT_401156</name>
</gene>
<dbReference type="SMART" id="SM00212">
    <property type="entry name" value="UBCc"/>
    <property type="match status" value="1"/>
</dbReference>
<evidence type="ECO:0000313" key="2">
    <source>
        <dbReference type="EMBL" id="RWQ96123.1"/>
    </source>
</evidence>
<dbReference type="SUPFAM" id="SSF54495">
    <property type="entry name" value="UBC-like"/>
    <property type="match status" value="1"/>
</dbReference>
<feature type="non-terminal residue" evidence="2">
    <location>
        <position position="156"/>
    </location>
</feature>
<dbReference type="AlphaFoldDB" id="A0A443HWC0"/>
<comment type="caution">
    <text evidence="2">The sequence shown here is derived from an EMBL/GenBank/DDBJ whole genome shotgun (WGS) entry which is preliminary data.</text>
</comment>
<dbReference type="RefSeq" id="XP_028485768.1">
    <property type="nucleotide sequence ID" value="XM_028627916.1"/>
</dbReference>
<dbReference type="GeneID" id="39597193"/>
<dbReference type="InterPro" id="IPR000608">
    <property type="entry name" value="UBC"/>
</dbReference>
<dbReference type="Proteomes" id="UP000283841">
    <property type="component" value="Unassembled WGS sequence"/>
</dbReference>
<dbReference type="Pfam" id="PF00179">
    <property type="entry name" value="UQ_con"/>
    <property type="match status" value="1"/>
</dbReference>
<evidence type="ECO:0000313" key="3">
    <source>
        <dbReference type="Proteomes" id="UP000283841"/>
    </source>
</evidence>
<protein>
    <submittedName>
        <fullName evidence="2">Ubiquitin-conjugating enzyme/RWD-like protein</fullName>
    </submittedName>
</protein>
<accession>A0A443HWC0</accession>
<feature type="domain" description="UBC core" evidence="1">
    <location>
        <begin position="2"/>
        <end position="156"/>
    </location>
</feature>
<reference evidence="2 3" key="1">
    <citation type="journal article" date="2018" name="Front. Microbiol.">
        <title>Genomic and genetic insights into a cosmopolitan fungus, Paecilomyces variotii (Eurotiales).</title>
        <authorList>
            <person name="Urquhart A.S."/>
            <person name="Mondo S.J."/>
            <person name="Makela M.R."/>
            <person name="Hane J.K."/>
            <person name="Wiebenga A."/>
            <person name="He G."/>
            <person name="Mihaltcheva S."/>
            <person name="Pangilinan J."/>
            <person name="Lipzen A."/>
            <person name="Barry K."/>
            <person name="de Vries R.P."/>
            <person name="Grigoriev I.V."/>
            <person name="Idnurm A."/>
        </authorList>
    </citation>
    <scope>NUCLEOTIDE SEQUENCE [LARGE SCALE GENOMIC DNA]</scope>
    <source>
        <strain evidence="2 3">CBS 101075</strain>
    </source>
</reference>
<keyword evidence="3" id="KW-1185">Reference proteome</keyword>
<dbReference type="PROSITE" id="PS50127">
    <property type="entry name" value="UBC_2"/>
    <property type="match status" value="1"/>
</dbReference>
<name>A0A443HWC0_BYSSP</name>